<evidence type="ECO:0000313" key="2">
    <source>
        <dbReference type="EMBL" id="PFG32362.1"/>
    </source>
</evidence>
<sequence length="221" mass="22932">MNVTERRAPGTGWEQTALRILTYPANLALAGAAGFILALPVVTAVPAVLAVARSLDGWMREDSTTVFTSTFREFAATWRRTLPFGILSVVVVGLLAFDAWFLWAQVASGTSGLAIAVGGASIPVAVSVVVILLVLPVAVCRNRDGTMKQWLAEAGFLAITHPVQTTVQLILAAVVLATLGLVPSMLPFFGISLPVYLVLSGFAGSAPPSSRSASGTPGDAA</sequence>
<dbReference type="EMBL" id="PDJG01000001">
    <property type="protein sequence ID" value="PFG32362.1"/>
    <property type="molecule type" value="Genomic_DNA"/>
</dbReference>
<accession>A0A2A9E2C8</accession>
<comment type="caution">
    <text evidence="2">The sequence shown here is derived from an EMBL/GenBank/DDBJ whole genome shotgun (WGS) entry which is preliminary data.</text>
</comment>
<evidence type="ECO:0000256" key="1">
    <source>
        <dbReference type="SAM" id="Phobius"/>
    </source>
</evidence>
<keyword evidence="1" id="KW-0472">Membrane</keyword>
<dbReference type="InterPro" id="IPR006938">
    <property type="entry name" value="DUF624"/>
</dbReference>
<protein>
    <submittedName>
        <fullName evidence="2">Putative membrane protein YesL</fullName>
    </submittedName>
</protein>
<evidence type="ECO:0000313" key="3">
    <source>
        <dbReference type="Proteomes" id="UP000225548"/>
    </source>
</evidence>
<keyword evidence="1" id="KW-0812">Transmembrane</keyword>
<keyword evidence="1" id="KW-1133">Transmembrane helix</keyword>
<organism evidence="2 3">
    <name type="scientific">Sanguibacter antarcticus</name>
    <dbReference type="NCBI Taxonomy" id="372484"/>
    <lineage>
        <taxon>Bacteria</taxon>
        <taxon>Bacillati</taxon>
        <taxon>Actinomycetota</taxon>
        <taxon>Actinomycetes</taxon>
        <taxon>Micrococcales</taxon>
        <taxon>Sanguibacteraceae</taxon>
        <taxon>Sanguibacter</taxon>
    </lineage>
</organism>
<feature type="transmembrane region" description="Helical" evidence="1">
    <location>
        <begin position="82"/>
        <end position="103"/>
    </location>
</feature>
<feature type="transmembrane region" description="Helical" evidence="1">
    <location>
        <begin position="27"/>
        <end position="52"/>
    </location>
</feature>
<dbReference type="AlphaFoldDB" id="A0A2A9E2C8"/>
<dbReference type="Pfam" id="PF04854">
    <property type="entry name" value="DUF624"/>
    <property type="match status" value="1"/>
</dbReference>
<gene>
    <name evidence="2" type="ORF">ATL42_0186</name>
</gene>
<dbReference type="Proteomes" id="UP000225548">
    <property type="component" value="Unassembled WGS sequence"/>
</dbReference>
<proteinExistence type="predicted"/>
<feature type="transmembrane region" description="Helical" evidence="1">
    <location>
        <begin position="115"/>
        <end position="138"/>
    </location>
</feature>
<name>A0A2A9E2C8_9MICO</name>
<reference evidence="2 3" key="1">
    <citation type="submission" date="2017-10" db="EMBL/GenBank/DDBJ databases">
        <title>Sequencing the genomes of 1000 actinobacteria strains.</title>
        <authorList>
            <person name="Klenk H.-P."/>
        </authorList>
    </citation>
    <scope>NUCLEOTIDE SEQUENCE [LARGE SCALE GENOMIC DNA]</scope>
    <source>
        <strain evidence="2 3">DSM 18966</strain>
    </source>
</reference>
<keyword evidence="3" id="KW-1185">Reference proteome</keyword>